<dbReference type="InterPro" id="IPR003423">
    <property type="entry name" value="OMP_efflux"/>
</dbReference>
<dbReference type="Proteomes" id="UP000030512">
    <property type="component" value="Chromosome"/>
</dbReference>
<keyword evidence="11" id="KW-1185">Reference proteome</keyword>
<feature type="signal peptide" evidence="9">
    <location>
        <begin position="1"/>
        <end position="21"/>
    </location>
</feature>
<gene>
    <name evidence="10" type="ORF">JT25_008590</name>
</gene>
<evidence type="ECO:0000256" key="4">
    <source>
        <dbReference type="ARBA" id="ARBA00022452"/>
    </source>
</evidence>
<dbReference type="PANTHER" id="PTHR30026:SF20">
    <property type="entry name" value="OUTER MEMBRANE PROTEIN TOLC"/>
    <property type="match status" value="1"/>
</dbReference>
<evidence type="ECO:0008006" key="12">
    <source>
        <dbReference type="Google" id="ProtNLM"/>
    </source>
</evidence>
<name>A0A126T390_9GAMM</name>
<dbReference type="EMBL" id="CP014476">
    <property type="protein sequence ID" value="AMK76545.1"/>
    <property type="molecule type" value="Genomic_DNA"/>
</dbReference>
<evidence type="ECO:0000256" key="1">
    <source>
        <dbReference type="ARBA" id="ARBA00004442"/>
    </source>
</evidence>
<evidence type="ECO:0000256" key="5">
    <source>
        <dbReference type="ARBA" id="ARBA00022692"/>
    </source>
</evidence>
<feature type="coiled-coil region" evidence="8">
    <location>
        <begin position="157"/>
        <end position="205"/>
    </location>
</feature>
<accession>A0A126T390</accession>
<dbReference type="Gene3D" id="1.20.1600.10">
    <property type="entry name" value="Outer membrane efflux proteins (OEP)"/>
    <property type="match status" value="1"/>
</dbReference>
<dbReference type="GO" id="GO:0015562">
    <property type="term" value="F:efflux transmembrane transporter activity"/>
    <property type="evidence" value="ECO:0007669"/>
    <property type="project" value="InterPro"/>
</dbReference>
<protein>
    <recommendedName>
        <fullName evidence="12">Transporter</fullName>
    </recommendedName>
</protein>
<evidence type="ECO:0000256" key="2">
    <source>
        <dbReference type="ARBA" id="ARBA00007613"/>
    </source>
</evidence>
<evidence type="ECO:0000256" key="8">
    <source>
        <dbReference type="SAM" id="Coils"/>
    </source>
</evidence>
<evidence type="ECO:0000313" key="10">
    <source>
        <dbReference type="EMBL" id="AMK76545.1"/>
    </source>
</evidence>
<dbReference type="STRING" id="1538553.JT25_008590"/>
<keyword evidence="6" id="KW-0472">Membrane</keyword>
<dbReference type="KEGG" id="mdn:JT25_008590"/>
<reference evidence="10 11" key="1">
    <citation type="journal article" date="2015" name="Environ. Microbiol.">
        <title>Methane oxidation coupled to nitrate reduction under hypoxia by the Gammaproteobacterium Methylomonas denitrificans, sp. nov. type strain FJG1.</title>
        <authorList>
            <person name="Kits K.D."/>
            <person name="Klotz M.G."/>
            <person name="Stein L.Y."/>
        </authorList>
    </citation>
    <scope>NUCLEOTIDE SEQUENCE [LARGE SCALE GENOMIC DNA]</scope>
    <source>
        <strain evidence="10 11">FJG1</strain>
    </source>
</reference>
<dbReference type="GO" id="GO:1990281">
    <property type="term" value="C:efflux pump complex"/>
    <property type="evidence" value="ECO:0007669"/>
    <property type="project" value="TreeGrafter"/>
</dbReference>
<sequence length="427" mass="47243">MKPKASLILLISLLASPFSYAESGIESQTLPETVTIRDLLQIVREKSPRYALVRSQIEAAEAEVVAANVLPNPKISYGRFDQAGGRRNTQFDGPSQQNITVEVPMLLAGQRGARKDNAERQVEVAAARVEVDYNQLIRESWRLFAQLLANQLRVSVLDEARMELERLQTIVSGKQNAGTASQYDVLRITQEVQSLNTRLENAQTNLTSTVGELASLLGFPNWKPQASGTLEPIGVSADVDKLWQQAEHNNPDLETARREMIAADSGLERAERERWPVPSLMFGTAFTDKPYGNTTFAGVSVDLPIFDRGQGGMARAAAEVHASQLKRELLMASTRQELERAVDVLARRRATLAKAEKEVVAPLPTLKQMAEDAYRLGQTGLIELLDSSRTRTEIKLNHLELIQNEIEAELDVMNASGLLAVYFENPA</sequence>
<dbReference type="AlphaFoldDB" id="A0A126T390"/>
<comment type="similarity">
    <text evidence="2">Belongs to the outer membrane factor (OMF) (TC 1.B.17) family.</text>
</comment>
<dbReference type="GO" id="GO:0009279">
    <property type="term" value="C:cell outer membrane"/>
    <property type="evidence" value="ECO:0007669"/>
    <property type="project" value="UniProtKB-SubCell"/>
</dbReference>
<dbReference type="PANTHER" id="PTHR30026">
    <property type="entry name" value="OUTER MEMBRANE PROTEIN TOLC"/>
    <property type="match status" value="1"/>
</dbReference>
<evidence type="ECO:0000256" key="7">
    <source>
        <dbReference type="ARBA" id="ARBA00023237"/>
    </source>
</evidence>
<feature type="chain" id="PRO_5007797728" description="Transporter" evidence="9">
    <location>
        <begin position="22"/>
        <end position="427"/>
    </location>
</feature>
<keyword evidence="5" id="KW-0812">Transmembrane</keyword>
<dbReference type="InterPro" id="IPR051906">
    <property type="entry name" value="TolC-like"/>
</dbReference>
<dbReference type="OrthoDB" id="9772909at2"/>
<evidence type="ECO:0000256" key="3">
    <source>
        <dbReference type="ARBA" id="ARBA00022448"/>
    </source>
</evidence>
<dbReference type="GO" id="GO:0015288">
    <property type="term" value="F:porin activity"/>
    <property type="evidence" value="ECO:0007669"/>
    <property type="project" value="TreeGrafter"/>
</dbReference>
<dbReference type="Pfam" id="PF02321">
    <property type="entry name" value="OEP"/>
    <property type="match status" value="1"/>
</dbReference>
<organism evidence="10 11">
    <name type="scientific">Methylomonas denitrificans</name>
    <dbReference type="NCBI Taxonomy" id="1538553"/>
    <lineage>
        <taxon>Bacteria</taxon>
        <taxon>Pseudomonadati</taxon>
        <taxon>Pseudomonadota</taxon>
        <taxon>Gammaproteobacteria</taxon>
        <taxon>Methylococcales</taxon>
        <taxon>Methylococcaceae</taxon>
        <taxon>Methylomonas</taxon>
    </lineage>
</organism>
<proteinExistence type="inferred from homology"/>
<keyword evidence="9" id="KW-0732">Signal</keyword>
<keyword evidence="8" id="KW-0175">Coiled coil</keyword>
<evidence type="ECO:0000256" key="9">
    <source>
        <dbReference type="SAM" id="SignalP"/>
    </source>
</evidence>
<keyword evidence="4" id="KW-1134">Transmembrane beta strand</keyword>
<keyword evidence="7" id="KW-0998">Cell outer membrane</keyword>
<comment type="subcellular location">
    <subcellularLocation>
        <location evidence="1">Cell outer membrane</location>
    </subcellularLocation>
</comment>
<dbReference type="SUPFAM" id="SSF56954">
    <property type="entry name" value="Outer membrane efflux proteins (OEP)"/>
    <property type="match status" value="1"/>
</dbReference>
<evidence type="ECO:0000313" key="11">
    <source>
        <dbReference type="Proteomes" id="UP000030512"/>
    </source>
</evidence>
<dbReference type="RefSeq" id="WP_036277457.1">
    <property type="nucleotide sequence ID" value="NZ_CP014476.1"/>
</dbReference>
<evidence type="ECO:0000256" key="6">
    <source>
        <dbReference type="ARBA" id="ARBA00023136"/>
    </source>
</evidence>
<keyword evidence="3" id="KW-0813">Transport</keyword>